<dbReference type="PANTHER" id="PTHR43600">
    <property type="entry name" value="COENZYME F420 HYDROGENASE, SUBUNIT ALPHA"/>
    <property type="match status" value="1"/>
</dbReference>
<dbReference type="Proteomes" id="UP001595872">
    <property type="component" value="Unassembled WGS sequence"/>
</dbReference>
<dbReference type="EMBL" id="JBHSIT010000002">
    <property type="protein sequence ID" value="MFC4907106.1"/>
    <property type="molecule type" value="Genomic_DNA"/>
</dbReference>
<dbReference type="SUPFAM" id="SSF56762">
    <property type="entry name" value="HydB/Nqo4-like"/>
    <property type="match status" value="1"/>
</dbReference>
<evidence type="ECO:0000313" key="2">
    <source>
        <dbReference type="Proteomes" id="UP001595872"/>
    </source>
</evidence>
<accession>A0ABV9TUB1</accession>
<organism evidence="1 2">
    <name type="scientific">Actinomadura gamaensis</name>
    <dbReference type="NCBI Taxonomy" id="1763541"/>
    <lineage>
        <taxon>Bacteria</taxon>
        <taxon>Bacillati</taxon>
        <taxon>Actinomycetota</taxon>
        <taxon>Actinomycetes</taxon>
        <taxon>Streptosporangiales</taxon>
        <taxon>Thermomonosporaceae</taxon>
        <taxon>Actinomadura</taxon>
    </lineage>
</organism>
<protein>
    <submittedName>
        <fullName evidence="1">Ni/Fe hydrogenase subunit alpha</fullName>
    </submittedName>
</protein>
<reference evidence="2" key="1">
    <citation type="journal article" date="2019" name="Int. J. Syst. Evol. Microbiol.">
        <title>The Global Catalogue of Microorganisms (GCM) 10K type strain sequencing project: providing services to taxonomists for standard genome sequencing and annotation.</title>
        <authorList>
            <consortium name="The Broad Institute Genomics Platform"/>
            <consortium name="The Broad Institute Genome Sequencing Center for Infectious Disease"/>
            <person name="Wu L."/>
            <person name="Ma J."/>
        </authorList>
    </citation>
    <scope>NUCLEOTIDE SEQUENCE [LARGE SCALE GENOMIC DNA]</scope>
    <source>
        <strain evidence="2">KLKA75</strain>
    </source>
</reference>
<dbReference type="InterPro" id="IPR029014">
    <property type="entry name" value="NiFe-Hase_large"/>
</dbReference>
<dbReference type="Gene3D" id="1.10.645.10">
    <property type="entry name" value="Cytochrome-c3 Hydrogenase, chain B"/>
    <property type="match status" value="1"/>
</dbReference>
<gene>
    <name evidence="1" type="ORF">ACFPCY_07230</name>
</gene>
<dbReference type="Pfam" id="PF00374">
    <property type="entry name" value="NiFeSe_Hases"/>
    <property type="match status" value="1"/>
</dbReference>
<evidence type="ECO:0000313" key="1">
    <source>
        <dbReference type="EMBL" id="MFC4907106.1"/>
    </source>
</evidence>
<comment type="caution">
    <text evidence="1">The sequence shown here is derived from an EMBL/GenBank/DDBJ whole genome shotgun (WGS) entry which is preliminary data.</text>
</comment>
<dbReference type="RefSeq" id="WP_378252847.1">
    <property type="nucleotide sequence ID" value="NZ_JBHSIT010000002.1"/>
</dbReference>
<proteinExistence type="predicted"/>
<dbReference type="PANTHER" id="PTHR43600:SF4">
    <property type="entry name" value="CYTOSOLIC NIFE-HYDROGENASE, ALPHA SUBUNIT"/>
    <property type="match status" value="1"/>
</dbReference>
<sequence>MTHRHDRSLKVGALARVEGEGGLYVRVGDGLVRDVRLDIYEPPRFFEAFLRGRAHTEPPDITARICGICPVAYQMSACRAIEAACGATVDGPLNDLRRLLYCGEWIESHTLHVYLLHAPDFLGYPGAVEMARDHRDLVRRGLRLKKAGNRVMEVIGGRAIHPVNVRVGGFYRLPTRAELDGLAAVLRPALDDALATVSWAAGFDFPDLVHECDYLALTGDRYPIESGTVRTTGGLAFEPAEFERYVVEEQVPHSTALHARLPDGSAYLTGPLARFALNRDRLTPLAARAADEAGLGAECRNPFRSILVRAVEIVLAVEEALRIVAGFVPPASPSVPVAPRAGIGHGATEAPRGTLFHRYALDADGLVTTARITPPTSQNQAAIEDDLRRVVADRLDLDDAELTRYCERAIRNHDPCISCSTHFLRLTVDRS</sequence>
<name>A0ABV9TUB1_9ACTN</name>
<dbReference type="InterPro" id="IPR001501">
    <property type="entry name" value="Ni-dep_hyd_lsu"/>
</dbReference>
<keyword evidence="2" id="KW-1185">Reference proteome</keyword>